<dbReference type="InterPro" id="IPR036514">
    <property type="entry name" value="SGNH_hydro_sf"/>
</dbReference>
<dbReference type="Proteomes" id="UP000749559">
    <property type="component" value="Unassembled WGS sequence"/>
</dbReference>
<evidence type="ECO:0000313" key="2">
    <source>
        <dbReference type="EMBL" id="CAH1782387.1"/>
    </source>
</evidence>
<dbReference type="Pfam" id="PF00657">
    <property type="entry name" value="Lipase_GDSL"/>
    <property type="match status" value="1"/>
</dbReference>
<dbReference type="SUPFAM" id="SSF52266">
    <property type="entry name" value="SGNH hydrolase"/>
    <property type="match status" value="1"/>
</dbReference>
<dbReference type="EMBL" id="CAIIXF020000004">
    <property type="protein sequence ID" value="CAH1782387.1"/>
    <property type="molecule type" value="Genomic_DNA"/>
</dbReference>
<dbReference type="InterPro" id="IPR001878">
    <property type="entry name" value="Znf_CCHC"/>
</dbReference>
<dbReference type="Gene3D" id="3.40.50.1110">
    <property type="entry name" value="SGNH hydrolase"/>
    <property type="match status" value="1"/>
</dbReference>
<organism evidence="2 3">
    <name type="scientific">Owenia fusiformis</name>
    <name type="common">Polychaete worm</name>
    <dbReference type="NCBI Taxonomy" id="6347"/>
    <lineage>
        <taxon>Eukaryota</taxon>
        <taxon>Metazoa</taxon>
        <taxon>Spiralia</taxon>
        <taxon>Lophotrochozoa</taxon>
        <taxon>Annelida</taxon>
        <taxon>Polychaeta</taxon>
        <taxon>Sedentaria</taxon>
        <taxon>Canalipalpata</taxon>
        <taxon>Sabellida</taxon>
        <taxon>Oweniida</taxon>
        <taxon>Oweniidae</taxon>
        <taxon>Owenia</taxon>
    </lineage>
</organism>
<dbReference type="Gene3D" id="4.10.60.10">
    <property type="entry name" value="Zinc finger, CCHC-type"/>
    <property type="match status" value="1"/>
</dbReference>
<keyword evidence="3" id="KW-1185">Reference proteome</keyword>
<protein>
    <submittedName>
        <fullName evidence="2">Uncharacterized protein</fullName>
    </submittedName>
</protein>
<evidence type="ECO:0000313" key="3">
    <source>
        <dbReference type="Proteomes" id="UP000749559"/>
    </source>
</evidence>
<accession>A0A8J1UT25</accession>
<dbReference type="OrthoDB" id="10050052at2759"/>
<name>A0A8J1UT25_OWEFU</name>
<dbReference type="GO" id="GO:0008270">
    <property type="term" value="F:zinc ion binding"/>
    <property type="evidence" value="ECO:0007669"/>
    <property type="project" value="InterPro"/>
</dbReference>
<dbReference type="InterPro" id="IPR001087">
    <property type="entry name" value="GDSL"/>
</dbReference>
<sequence>MSSIKRDLTVKGSHRDADWAREDVILEALTTVVDEIDIDAIQLAQRNIIITFNNKEAKIAAVTFGLHINNTFVTLSDVESNIVNITLRDIPVEIPNSVISAHLSRYVEHVEDISYGFVKKADGSRSTVKTGVRYITVSGIKLPIPNNPTIGGFPGRLSYRGQPCGHCSGTDHPYYRCPNKENRPGRGCYRCGALTHQVKDCTNAWGNQTEKKSTESPQTTEKSLLEQIRFDELSPMVNRNEKQNPTAAKDSEIDEHSSTYNTIVLGASLANAMAKDFIDAGFEVRAKSGKRIEEIKDLLKSKPIEKEDIEKVVIQAGANNICYYNDTPEESAQKYDNLVKEIHENLPKAEISVCSLTPIHPCDNAVNNKIRKMNKLLKCMCEKHSEFTCFIDSTDVLLCNNGKTSESDYTTSDPKGVHLSNKGYRKLSTFIKTKVLKTEKTPKKRKDRGSGGNTPSSTEKLPKTGKFQ</sequence>
<comment type="caution">
    <text evidence="2">The sequence shown here is derived from an EMBL/GenBank/DDBJ whole genome shotgun (WGS) entry which is preliminary data.</text>
</comment>
<dbReference type="InterPro" id="IPR036875">
    <property type="entry name" value="Znf_CCHC_sf"/>
</dbReference>
<proteinExistence type="predicted"/>
<dbReference type="PROSITE" id="PS50158">
    <property type="entry name" value="ZF_CCHC"/>
    <property type="match status" value="1"/>
</dbReference>
<feature type="region of interest" description="Disordered" evidence="1">
    <location>
        <begin position="435"/>
        <end position="468"/>
    </location>
</feature>
<gene>
    <name evidence="2" type="ORF">OFUS_LOCUS8844</name>
</gene>
<dbReference type="GO" id="GO:0003676">
    <property type="term" value="F:nucleic acid binding"/>
    <property type="evidence" value="ECO:0007669"/>
    <property type="project" value="InterPro"/>
</dbReference>
<reference evidence="2" key="1">
    <citation type="submission" date="2022-03" db="EMBL/GenBank/DDBJ databases">
        <authorList>
            <person name="Martin C."/>
        </authorList>
    </citation>
    <scope>NUCLEOTIDE SEQUENCE</scope>
</reference>
<dbReference type="SUPFAM" id="SSF57756">
    <property type="entry name" value="Retrovirus zinc finger-like domains"/>
    <property type="match status" value="1"/>
</dbReference>
<evidence type="ECO:0000256" key="1">
    <source>
        <dbReference type="SAM" id="MobiDB-lite"/>
    </source>
</evidence>
<dbReference type="AlphaFoldDB" id="A0A8J1UT25"/>